<evidence type="ECO:0000313" key="4">
    <source>
        <dbReference type="Proteomes" id="UP001642483"/>
    </source>
</evidence>
<evidence type="ECO:0000313" key="3">
    <source>
        <dbReference type="EMBL" id="CAK8672581.1"/>
    </source>
</evidence>
<gene>
    <name evidence="3" type="ORF">CVLEPA_LOCUS2290</name>
</gene>
<evidence type="ECO:0000256" key="1">
    <source>
        <dbReference type="SAM" id="Coils"/>
    </source>
</evidence>
<keyword evidence="1" id="KW-0175">Coiled coil</keyword>
<feature type="transmembrane region" description="Helical" evidence="2">
    <location>
        <begin position="6"/>
        <end position="25"/>
    </location>
</feature>
<keyword evidence="4" id="KW-1185">Reference proteome</keyword>
<accession>A0ABP0EYN7</accession>
<name>A0ABP0EYN7_CLALP</name>
<evidence type="ECO:0000256" key="2">
    <source>
        <dbReference type="SAM" id="Phobius"/>
    </source>
</evidence>
<comment type="caution">
    <text evidence="3">The sequence shown here is derived from an EMBL/GenBank/DDBJ whole genome shotgun (WGS) entry which is preliminary data.</text>
</comment>
<reference evidence="3 4" key="1">
    <citation type="submission" date="2024-02" db="EMBL/GenBank/DDBJ databases">
        <authorList>
            <person name="Daric V."/>
            <person name="Darras S."/>
        </authorList>
    </citation>
    <scope>NUCLEOTIDE SEQUENCE [LARGE SCALE GENOMIC DNA]</scope>
</reference>
<keyword evidence="2" id="KW-0812">Transmembrane</keyword>
<protein>
    <submittedName>
        <fullName evidence="3">Uncharacterized protein</fullName>
    </submittedName>
</protein>
<keyword evidence="2" id="KW-1133">Transmembrane helix</keyword>
<dbReference type="Proteomes" id="UP001642483">
    <property type="component" value="Unassembled WGS sequence"/>
</dbReference>
<dbReference type="EMBL" id="CAWYQH010000001">
    <property type="protein sequence ID" value="CAK8672581.1"/>
    <property type="molecule type" value="Genomic_DNA"/>
</dbReference>
<proteinExistence type="predicted"/>
<sequence length="188" mass="22197">MSFLKILVIVLLSIATLGTIINWVLKIEEEGVKVTERNTQIRIEQIREECKRQIVENEEFFKQKWEKQTKEFENHQTKELNEQEDQHHNEIAEADRAHNTAMDLLKEQNEKLRIEKEHLHLKLLNITKHYNQYKSQMEGIGEALRFQLPEENLETENKIDNVTGGREETKEIENKQPITDIEGGVQPT</sequence>
<feature type="coiled-coil region" evidence="1">
    <location>
        <begin position="77"/>
        <end position="122"/>
    </location>
</feature>
<keyword evidence="2" id="KW-0472">Membrane</keyword>
<organism evidence="3 4">
    <name type="scientific">Clavelina lepadiformis</name>
    <name type="common">Light-bulb sea squirt</name>
    <name type="synonym">Ascidia lepadiformis</name>
    <dbReference type="NCBI Taxonomy" id="159417"/>
    <lineage>
        <taxon>Eukaryota</taxon>
        <taxon>Metazoa</taxon>
        <taxon>Chordata</taxon>
        <taxon>Tunicata</taxon>
        <taxon>Ascidiacea</taxon>
        <taxon>Aplousobranchia</taxon>
        <taxon>Clavelinidae</taxon>
        <taxon>Clavelina</taxon>
    </lineage>
</organism>